<dbReference type="STRING" id="329046.A0A1Y2B5K2"/>
<evidence type="ECO:0000313" key="8">
    <source>
        <dbReference type="Proteomes" id="UP000193642"/>
    </source>
</evidence>
<dbReference type="AlphaFoldDB" id="A0A1Y2B5K2"/>
<keyword evidence="1 4" id="KW-0479">Metal-binding</keyword>
<dbReference type="SMART" id="SM00132">
    <property type="entry name" value="LIM"/>
    <property type="match status" value="1"/>
</dbReference>
<evidence type="ECO:0000256" key="2">
    <source>
        <dbReference type="ARBA" id="ARBA00022833"/>
    </source>
</evidence>
<evidence type="ECO:0000313" key="7">
    <source>
        <dbReference type="EMBL" id="ORY30122.1"/>
    </source>
</evidence>
<feature type="region of interest" description="Disordered" evidence="5">
    <location>
        <begin position="51"/>
        <end position="83"/>
    </location>
</feature>
<evidence type="ECO:0000256" key="1">
    <source>
        <dbReference type="ARBA" id="ARBA00022723"/>
    </source>
</evidence>
<evidence type="ECO:0000259" key="6">
    <source>
        <dbReference type="PROSITE" id="PS50023"/>
    </source>
</evidence>
<feature type="region of interest" description="Disordered" evidence="5">
    <location>
        <begin position="97"/>
        <end position="135"/>
    </location>
</feature>
<dbReference type="OrthoDB" id="8062037at2759"/>
<dbReference type="InterPro" id="IPR001781">
    <property type="entry name" value="Znf_LIM"/>
</dbReference>
<dbReference type="PROSITE" id="PS50023">
    <property type="entry name" value="LIM_DOMAIN_2"/>
    <property type="match status" value="1"/>
</dbReference>
<dbReference type="Proteomes" id="UP000193642">
    <property type="component" value="Unassembled WGS sequence"/>
</dbReference>
<evidence type="ECO:0000256" key="3">
    <source>
        <dbReference type="ARBA" id="ARBA00023038"/>
    </source>
</evidence>
<keyword evidence="8" id="KW-1185">Reference proteome</keyword>
<dbReference type="SUPFAM" id="SSF57716">
    <property type="entry name" value="Glucocorticoid receptor-like (DNA-binding domain)"/>
    <property type="match status" value="2"/>
</dbReference>
<feature type="domain" description="LIM zinc-binding" evidence="6">
    <location>
        <begin position="183"/>
        <end position="243"/>
    </location>
</feature>
<feature type="region of interest" description="Disordered" evidence="5">
    <location>
        <begin position="1"/>
        <end position="37"/>
    </location>
</feature>
<feature type="compositionally biased region" description="Polar residues" evidence="5">
    <location>
        <begin position="7"/>
        <end position="23"/>
    </location>
</feature>
<evidence type="ECO:0000256" key="4">
    <source>
        <dbReference type="PROSITE-ProRule" id="PRU00125"/>
    </source>
</evidence>
<dbReference type="Gene3D" id="2.10.110.10">
    <property type="entry name" value="Cysteine Rich Protein"/>
    <property type="match status" value="1"/>
</dbReference>
<accession>A0A1Y2B5K2</accession>
<dbReference type="EMBL" id="MCGO01000084">
    <property type="protein sequence ID" value="ORY30122.1"/>
    <property type="molecule type" value="Genomic_DNA"/>
</dbReference>
<keyword evidence="3 4" id="KW-0440">LIM domain</keyword>
<proteinExistence type="predicted"/>
<gene>
    <name evidence="7" type="ORF">BCR33DRAFT_724436</name>
</gene>
<dbReference type="PANTHER" id="PTHR24206">
    <property type="entry name" value="OS06G0237300 PROTEIN"/>
    <property type="match status" value="1"/>
</dbReference>
<dbReference type="CDD" id="cd09358">
    <property type="entry name" value="LIM_Mical_like"/>
    <property type="match status" value="1"/>
</dbReference>
<protein>
    <recommendedName>
        <fullName evidence="6">LIM zinc-binding domain-containing protein</fullName>
    </recommendedName>
</protein>
<keyword evidence="2 4" id="KW-0862">Zinc</keyword>
<dbReference type="FunFam" id="2.10.110.10:FF:000002">
    <property type="entry name" value="LIM domain and actin-binding 1"/>
    <property type="match status" value="1"/>
</dbReference>
<name>A0A1Y2B5K2_9FUNG</name>
<organism evidence="7 8">
    <name type="scientific">Rhizoclosmatium globosum</name>
    <dbReference type="NCBI Taxonomy" id="329046"/>
    <lineage>
        <taxon>Eukaryota</taxon>
        <taxon>Fungi</taxon>
        <taxon>Fungi incertae sedis</taxon>
        <taxon>Chytridiomycota</taxon>
        <taxon>Chytridiomycota incertae sedis</taxon>
        <taxon>Chytridiomycetes</taxon>
        <taxon>Chytridiales</taxon>
        <taxon>Chytriomycetaceae</taxon>
        <taxon>Rhizoclosmatium</taxon>
    </lineage>
</organism>
<dbReference type="Pfam" id="PF00412">
    <property type="entry name" value="LIM"/>
    <property type="match status" value="1"/>
</dbReference>
<dbReference type="GO" id="GO:0046872">
    <property type="term" value="F:metal ion binding"/>
    <property type="evidence" value="ECO:0007669"/>
    <property type="project" value="UniProtKB-KW"/>
</dbReference>
<comment type="caution">
    <text evidence="7">The sequence shown here is derived from an EMBL/GenBank/DDBJ whole genome shotgun (WGS) entry which is preliminary data.</text>
</comment>
<dbReference type="PROSITE" id="PS00478">
    <property type="entry name" value="LIM_DOMAIN_1"/>
    <property type="match status" value="1"/>
</dbReference>
<evidence type="ECO:0000256" key="5">
    <source>
        <dbReference type="SAM" id="MobiDB-lite"/>
    </source>
</evidence>
<sequence>MRDVTSHAPSLSPVTPSSKTPSRPVSVATAPKHVSSSLAARMQKFEAAVQKNSIPLAPTPHGSALPRSSFSPGPTQPLPTPIRRLSYTQKVTVEASKVDPTVTQRRSSVASQRESITREKFDDSLPQPSGSGENLSPKIVEAIETLRETVVAKNPVSDVFVPPVLSQQNSTRSFQSIGGGVGDKCHQCSKTVYAMEKIVYDDFTFHRSCLKCKHCGTTLKLGNVACLENEFFCKPHFKQLFALKGNYNEGFGRADPKKTWGAK</sequence>
<feature type="compositionally biased region" description="Polar residues" evidence="5">
    <location>
        <begin position="101"/>
        <end position="114"/>
    </location>
</feature>
<reference evidence="7 8" key="1">
    <citation type="submission" date="2016-07" db="EMBL/GenBank/DDBJ databases">
        <title>Pervasive Adenine N6-methylation of Active Genes in Fungi.</title>
        <authorList>
            <consortium name="DOE Joint Genome Institute"/>
            <person name="Mondo S.J."/>
            <person name="Dannebaum R.O."/>
            <person name="Kuo R.C."/>
            <person name="Labutti K."/>
            <person name="Haridas S."/>
            <person name="Kuo A."/>
            <person name="Salamov A."/>
            <person name="Ahrendt S.R."/>
            <person name="Lipzen A."/>
            <person name="Sullivan W."/>
            <person name="Andreopoulos W.B."/>
            <person name="Clum A."/>
            <person name="Lindquist E."/>
            <person name="Daum C."/>
            <person name="Ramamoorthy G.K."/>
            <person name="Gryganskyi A."/>
            <person name="Culley D."/>
            <person name="Magnuson J.K."/>
            <person name="James T.Y."/>
            <person name="O'Malley M.A."/>
            <person name="Stajich J.E."/>
            <person name="Spatafora J.W."/>
            <person name="Visel A."/>
            <person name="Grigoriev I.V."/>
        </authorList>
    </citation>
    <scope>NUCLEOTIDE SEQUENCE [LARGE SCALE GENOMIC DNA]</scope>
    <source>
        <strain evidence="7 8">JEL800</strain>
    </source>
</reference>